<reference evidence="8" key="1">
    <citation type="submission" date="2018-05" db="EMBL/GenBank/DDBJ databases">
        <title>Genome Sequencing of selected type strains of the family Eggerthellaceae.</title>
        <authorList>
            <person name="Danylec N."/>
            <person name="Stoll D.A."/>
            <person name="Doetsch A."/>
            <person name="Huch M."/>
        </authorList>
    </citation>
    <scope>NUCLEOTIDE SEQUENCE [LARGE SCALE GENOMIC DNA]</scope>
    <source>
        <strain evidence="8">DSM 27213</strain>
    </source>
</reference>
<dbReference type="Pfam" id="PF03466">
    <property type="entry name" value="LysR_substrate"/>
    <property type="match status" value="1"/>
</dbReference>
<dbReference type="Gene3D" id="1.10.10.10">
    <property type="entry name" value="Winged helix-like DNA-binding domain superfamily/Winged helix DNA-binding domain"/>
    <property type="match status" value="1"/>
</dbReference>
<dbReference type="PROSITE" id="PS50931">
    <property type="entry name" value="HTH_LYSR"/>
    <property type="match status" value="1"/>
</dbReference>
<feature type="domain" description="HTH lysR-type" evidence="6">
    <location>
        <begin position="52"/>
        <end position="93"/>
    </location>
</feature>
<keyword evidence="4" id="KW-0804">Transcription</keyword>
<dbReference type="PANTHER" id="PTHR30346">
    <property type="entry name" value="TRANSCRIPTIONAL DUAL REGULATOR HCAR-RELATED"/>
    <property type="match status" value="1"/>
</dbReference>
<proteinExistence type="inferred from homology"/>
<evidence type="ECO:0000313" key="8">
    <source>
        <dbReference type="Proteomes" id="UP000285258"/>
    </source>
</evidence>
<evidence type="ECO:0000313" key="7">
    <source>
        <dbReference type="EMBL" id="ROT88582.1"/>
    </source>
</evidence>
<evidence type="ECO:0000259" key="6">
    <source>
        <dbReference type="PROSITE" id="PS50931"/>
    </source>
</evidence>
<organism evidence="7 8">
    <name type="scientific">Gordonibacter urolithinfaciens</name>
    <dbReference type="NCBI Taxonomy" id="1335613"/>
    <lineage>
        <taxon>Bacteria</taxon>
        <taxon>Bacillati</taxon>
        <taxon>Actinomycetota</taxon>
        <taxon>Coriobacteriia</taxon>
        <taxon>Eggerthellales</taxon>
        <taxon>Eggerthellaceae</taxon>
        <taxon>Gordonibacter</taxon>
    </lineage>
</organism>
<gene>
    <name evidence="7" type="ORF">DMP12_11970</name>
</gene>
<dbReference type="Gene3D" id="3.40.190.10">
    <property type="entry name" value="Periplasmic binding protein-like II"/>
    <property type="match status" value="2"/>
</dbReference>
<dbReference type="Proteomes" id="UP000285258">
    <property type="component" value="Unassembled WGS sequence"/>
</dbReference>
<dbReference type="InterPro" id="IPR036388">
    <property type="entry name" value="WH-like_DNA-bd_sf"/>
</dbReference>
<dbReference type="AlphaFoldDB" id="A0A423UHZ2"/>
<dbReference type="SUPFAM" id="SSF53850">
    <property type="entry name" value="Periplasmic binding protein-like II"/>
    <property type="match status" value="1"/>
</dbReference>
<keyword evidence="2" id="KW-0805">Transcription regulation</keyword>
<protein>
    <submittedName>
        <fullName evidence="7">LysR family transcriptional regulator</fullName>
    </submittedName>
</protein>
<dbReference type="InterPro" id="IPR036390">
    <property type="entry name" value="WH_DNA-bd_sf"/>
</dbReference>
<dbReference type="InterPro" id="IPR005119">
    <property type="entry name" value="LysR_subst-bd"/>
</dbReference>
<comment type="caution">
    <text evidence="7">The sequence shown here is derived from an EMBL/GenBank/DDBJ whole genome shotgun (WGS) entry which is preliminary data.</text>
</comment>
<dbReference type="PRINTS" id="PR00039">
    <property type="entry name" value="HTHLYSR"/>
</dbReference>
<dbReference type="GO" id="GO:0032993">
    <property type="term" value="C:protein-DNA complex"/>
    <property type="evidence" value="ECO:0007669"/>
    <property type="project" value="TreeGrafter"/>
</dbReference>
<dbReference type="Pfam" id="PF00126">
    <property type="entry name" value="HTH_1"/>
    <property type="match status" value="1"/>
</dbReference>
<comment type="similarity">
    <text evidence="1">Belongs to the LysR transcriptional regulatory family.</text>
</comment>
<sequence length="366" mass="40662">MAQHALRAALAPPQARVARHRPIRYNDGVDKGGFALRIETLYEFLLLTSNLNFTETAKSFFISQSVLSGHISSLEKELGALLFVRDRHSVRLTEAGRLFQKDAQRIVEDYERALEHLSQYADGVSSVIRIGFLEGSFGSFLPLVCRGYRKEHPDVDFHFRTMELANIQKALNENEIDVGLAIYQDGIQGAKFCYRRLYEDRYMLAVPVGHRLAKRASVCIADLRGERVVVPHFNRSKSMLEQMHVKLRNAGAEVRPAGFEDVGAMMATLVTAGVVAIALDHLRVFGNGNVEFVPLADENMEICAGAVWKRSKETGAITSFIDFLEEACEGFGKEEFLARSGPDALPSLQFPSSPSRAQPPGGHARP</sequence>
<dbReference type="EMBL" id="QIBW01000016">
    <property type="protein sequence ID" value="ROT88582.1"/>
    <property type="molecule type" value="Genomic_DNA"/>
</dbReference>
<evidence type="ECO:0000256" key="4">
    <source>
        <dbReference type="ARBA" id="ARBA00023163"/>
    </source>
</evidence>
<evidence type="ECO:0000256" key="1">
    <source>
        <dbReference type="ARBA" id="ARBA00009437"/>
    </source>
</evidence>
<keyword evidence="3" id="KW-0238">DNA-binding</keyword>
<dbReference type="GO" id="GO:0003677">
    <property type="term" value="F:DNA binding"/>
    <property type="evidence" value="ECO:0007669"/>
    <property type="project" value="UniProtKB-KW"/>
</dbReference>
<evidence type="ECO:0000256" key="5">
    <source>
        <dbReference type="SAM" id="MobiDB-lite"/>
    </source>
</evidence>
<evidence type="ECO:0000256" key="3">
    <source>
        <dbReference type="ARBA" id="ARBA00023125"/>
    </source>
</evidence>
<dbReference type="SUPFAM" id="SSF46785">
    <property type="entry name" value="Winged helix' DNA-binding domain"/>
    <property type="match status" value="1"/>
</dbReference>
<dbReference type="InterPro" id="IPR000847">
    <property type="entry name" value="LysR_HTH_N"/>
</dbReference>
<dbReference type="GO" id="GO:0003700">
    <property type="term" value="F:DNA-binding transcription factor activity"/>
    <property type="evidence" value="ECO:0007669"/>
    <property type="project" value="InterPro"/>
</dbReference>
<feature type="region of interest" description="Disordered" evidence="5">
    <location>
        <begin position="342"/>
        <end position="366"/>
    </location>
</feature>
<accession>A0A423UHZ2</accession>
<dbReference type="CDD" id="cd08414">
    <property type="entry name" value="PBP2_LTTR_aromatics_like"/>
    <property type="match status" value="1"/>
</dbReference>
<evidence type="ECO:0000256" key="2">
    <source>
        <dbReference type="ARBA" id="ARBA00023015"/>
    </source>
</evidence>
<name>A0A423UHZ2_9ACTN</name>
<dbReference type="PANTHER" id="PTHR30346:SF17">
    <property type="entry name" value="LYSR FAMILY TRANSCRIPTIONAL REGULATOR"/>
    <property type="match status" value="1"/>
</dbReference>